<dbReference type="GO" id="GO:0003676">
    <property type="term" value="F:nucleic acid binding"/>
    <property type="evidence" value="ECO:0007669"/>
    <property type="project" value="InterPro"/>
</dbReference>
<evidence type="ECO:0000256" key="1">
    <source>
        <dbReference type="PROSITE-ProRule" id="PRU00047"/>
    </source>
</evidence>
<evidence type="ECO:0000313" key="3">
    <source>
        <dbReference type="EMBL" id="KAF2671927.1"/>
    </source>
</evidence>
<evidence type="ECO:0000259" key="2">
    <source>
        <dbReference type="PROSITE" id="PS50158"/>
    </source>
</evidence>
<keyword evidence="4" id="KW-1185">Reference proteome</keyword>
<keyword evidence="1" id="KW-0863">Zinc-finger</keyword>
<protein>
    <recommendedName>
        <fullName evidence="2">CCHC-type domain-containing protein</fullName>
    </recommendedName>
</protein>
<dbReference type="OrthoDB" id="3863715at2759"/>
<proteinExistence type="predicted"/>
<accession>A0A6A6UKE6</accession>
<evidence type="ECO:0000313" key="4">
    <source>
        <dbReference type="Proteomes" id="UP000799302"/>
    </source>
</evidence>
<dbReference type="InterPro" id="IPR036875">
    <property type="entry name" value="Znf_CCHC_sf"/>
</dbReference>
<dbReference type="AlphaFoldDB" id="A0A6A6UKE6"/>
<sequence>MNVNNDAHANNGINQQLQHQQQQEQNVRLCHNCQSPGHLARDCPQPRVPLDNRGPTLGAPATAQLTALLQANVARSVARLDRALGSNLQALRDWQARPITSAQFHAALRANVVVAQADTLAFTAAVQEEEEEEDGDDGDEEEEVGMVLLHHKLYQSHKLYH</sequence>
<dbReference type="Gene3D" id="4.10.60.10">
    <property type="entry name" value="Zinc finger, CCHC-type"/>
    <property type="match status" value="1"/>
</dbReference>
<dbReference type="SUPFAM" id="SSF57756">
    <property type="entry name" value="Retrovirus zinc finger-like domains"/>
    <property type="match status" value="1"/>
</dbReference>
<dbReference type="EMBL" id="MU004232">
    <property type="protein sequence ID" value="KAF2671927.1"/>
    <property type="molecule type" value="Genomic_DNA"/>
</dbReference>
<dbReference type="PROSITE" id="PS50158">
    <property type="entry name" value="ZF_CCHC"/>
    <property type="match status" value="1"/>
</dbReference>
<dbReference type="SMART" id="SM00343">
    <property type="entry name" value="ZnF_C2HC"/>
    <property type="match status" value="1"/>
</dbReference>
<keyword evidence="1" id="KW-0862">Zinc</keyword>
<dbReference type="Proteomes" id="UP000799302">
    <property type="component" value="Unassembled WGS sequence"/>
</dbReference>
<organism evidence="3 4">
    <name type="scientific">Microthyrium microscopicum</name>
    <dbReference type="NCBI Taxonomy" id="703497"/>
    <lineage>
        <taxon>Eukaryota</taxon>
        <taxon>Fungi</taxon>
        <taxon>Dikarya</taxon>
        <taxon>Ascomycota</taxon>
        <taxon>Pezizomycotina</taxon>
        <taxon>Dothideomycetes</taxon>
        <taxon>Dothideomycetes incertae sedis</taxon>
        <taxon>Microthyriales</taxon>
        <taxon>Microthyriaceae</taxon>
        <taxon>Microthyrium</taxon>
    </lineage>
</organism>
<feature type="domain" description="CCHC-type" evidence="2">
    <location>
        <begin position="30"/>
        <end position="45"/>
    </location>
</feature>
<dbReference type="Pfam" id="PF00098">
    <property type="entry name" value="zf-CCHC"/>
    <property type="match status" value="1"/>
</dbReference>
<keyword evidence="1" id="KW-0479">Metal-binding</keyword>
<gene>
    <name evidence="3" type="ORF">BT63DRAFT_452430</name>
</gene>
<dbReference type="GO" id="GO:0008270">
    <property type="term" value="F:zinc ion binding"/>
    <property type="evidence" value="ECO:0007669"/>
    <property type="project" value="UniProtKB-KW"/>
</dbReference>
<reference evidence="3" key="1">
    <citation type="journal article" date="2020" name="Stud. Mycol.">
        <title>101 Dothideomycetes genomes: a test case for predicting lifestyles and emergence of pathogens.</title>
        <authorList>
            <person name="Haridas S."/>
            <person name="Albert R."/>
            <person name="Binder M."/>
            <person name="Bloem J."/>
            <person name="Labutti K."/>
            <person name="Salamov A."/>
            <person name="Andreopoulos B."/>
            <person name="Baker S."/>
            <person name="Barry K."/>
            <person name="Bills G."/>
            <person name="Bluhm B."/>
            <person name="Cannon C."/>
            <person name="Castanera R."/>
            <person name="Culley D."/>
            <person name="Daum C."/>
            <person name="Ezra D."/>
            <person name="Gonzalez J."/>
            <person name="Henrissat B."/>
            <person name="Kuo A."/>
            <person name="Liang C."/>
            <person name="Lipzen A."/>
            <person name="Lutzoni F."/>
            <person name="Magnuson J."/>
            <person name="Mondo S."/>
            <person name="Nolan M."/>
            <person name="Ohm R."/>
            <person name="Pangilinan J."/>
            <person name="Park H.-J."/>
            <person name="Ramirez L."/>
            <person name="Alfaro M."/>
            <person name="Sun H."/>
            <person name="Tritt A."/>
            <person name="Yoshinaga Y."/>
            <person name="Zwiers L.-H."/>
            <person name="Turgeon B."/>
            <person name="Goodwin S."/>
            <person name="Spatafora J."/>
            <person name="Crous P."/>
            <person name="Grigoriev I."/>
        </authorList>
    </citation>
    <scope>NUCLEOTIDE SEQUENCE</scope>
    <source>
        <strain evidence="3">CBS 115976</strain>
    </source>
</reference>
<name>A0A6A6UKE6_9PEZI</name>
<dbReference type="InterPro" id="IPR001878">
    <property type="entry name" value="Znf_CCHC"/>
</dbReference>